<evidence type="ECO:0000313" key="1">
    <source>
        <dbReference type="EMBL" id="VEP17966.1"/>
    </source>
</evidence>
<name>A0A563W2S2_9CYAN</name>
<keyword evidence="2" id="KW-1185">Reference proteome</keyword>
<sequence>MSYGSLSARQNVICKDYVFAPQGDRDRASLWHYVIAPLNCSTNQSKWDALIK</sequence>
<gene>
    <name evidence="1" type="ORF">H1P_6630007</name>
</gene>
<accession>A0A563W2S2</accession>
<dbReference type="EMBL" id="CAACVJ010000627">
    <property type="protein sequence ID" value="VEP17966.1"/>
    <property type="molecule type" value="Genomic_DNA"/>
</dbReference>
<organism evidence="1 2">
    <name type="scientific">Hyella patelloides LEGE 07179</name>
    <dbReference type="NCBI Taxonomy" id="945734"/>
    <lineage>
        <taxon>Bacteria</taxon>
        <taxon>Bacillati</taxon>
        <taxon>Cyanobacteriota</taxon>
        <taxon>Cyanophyceae</taxon>
        <taxon>Pleurocapsales</taxon>
        <taxon>Hyellaceae</taxon>
        <taxon>Hyella</taxon>
    </lineage>
</organism>
<protein>
    <submittedName>
        <fullName evidence="1">Uncharacterized protein</fullName>
    </submittedName>
</protein>
<dbReference type="Proteomes" id="UP000320055">
    <property type="component" value="Unassembled WGS sequence"/>
</dbReference>
<evidence type="ECO:0000313" key="2">
    <source>
        <dbReference type="Proteomes" id="UP000320055"/>
    </source>
</evidence>
<proteinExistence type="predicted"/>
<dbReference type="AlphaFoldDB" id="A0A563W2S2"/>
<reference evidence="1 2" key="1">
    <citation type="submission" date="2019-01" db="EMBL/GenBank/DDBJ databases">
        <authorList>
            <person name="Brito A."/>
        </authorList>
    </citation>
    <scope>NUCLEOTIDE SEQUENCE [LARGE SCALE GENOMIC DNA]</scope>
    <source>
        <strain evidence="1">1</strain>
    </source>
</reference>